<organism evidence="6 7">
    <name type="scientific">Laedolimicola ammoniilytica</name>
    <dbReference type="NCBI Taxonomy" id="2981771"/>
    <lineage>
        <taxon>Bacteria</taxon>
        <taxon>Bacillati</taxon>
        <taxon>Bacillota</taxon>
        <taxon>Clostridia</taxon>
        <taxon>Lachnospirales</taxon>
        <taxon>Lachnospiraceae</taxon>
        <taxon>Laedolimicola</taxon>
    </lineage>
</organism>
<keyword evidence="4 5" id="KW-0472">Membrane</keyword>
<evidence type="ECO:0000256" key="5">
    <source>
        <dbReference type="SAM" id="Phobius"/>
    </source>
</evidence>
<keyword evidence="7" id="KW-1185">Reference proteome</keyword>
<feature type="transmembrane region" description="Helical" evidence="5">
    <location>
        <begin position="93"/>
        <end position="114"/>
    </location>
</feature>
<dbReference type="RefSeq" id="WP_262670790.1">
    <property type="nucleotide sequence ID" value="NZ_JAOQKC010000012.1"/>
</dbReference>
<feature type="transmembrane region" description="Helical" evidence="5">
    <location>
        <begin position="31"/>
        <end position="49"/>
    </location>
</feature>
<sequence>MNEMNKIMDTYNLVVGGIVTLLAAIFGKYWYLFAIFLLLNLFDYATGYMKARKLKKESSSVGLAGVVKKLGYWIIIATAFLTAYALTALGEDILNIDLSFLALLGWFTLACLLINEVRSILENLVEYGLDVPYVLIKGLAVTERLLSEKTDTVMGTDEKKEGE</sequence>
<dbReference type="InterPro" id="IPR006480">
    <property type="entry name" value="Phage_holin_4_1"/>
</dbReference>
<comment type="subcellular location">
    <subcellularLocation>
        <location evidence="1">Membrane</location>
        <topology evidence="1">Multi-pass membrane protein</topology>
    </subcellularLocation>
</comment>
<evidence type="ECO:0000256" key="4">
    <source>
        <dbReference type="ARBA" id="ARBA00023136"/>
    </source>
</evidence>
<feature type="transmembrane region" description="Helical" evidence="5">
    <location>
        <begin position="70"/>
        <end position="87"/>
    </location>
</feature>
<evidence type="ECO:0000256" key="3">
    <source>
        <dbReference type="ARBA" id="ARBA00022989"/>
    </source>
</evidence>
<evidence type="ECO:0000256" key="2">
    <source>
        <dbReference type="ARBA" id="ARBA00022692"/>
    </source>
</evidence>
<proteinExistence type="predicted"/>
<dbReference type="EMBL" id="JAOQKC010000012">
    <property type="protein sequence ID" value="MCU6697284.1"/>
    <property type="molecule type" value="Genomic_DNA"/>
</dbReference>
<dbReference type="Proteomes" id="UP001652461">
    <property type="component" value="Unassembled WGS sequence"/>
</dbReference>
<keyword evidence="2 5" id="KW-0812">Transmembrane</keyword>
<evidence type="ECO:0000256" key="1">
    <source>
        <dbReference type="ARBA" id="ARBA00004141"/>
    </source>
</evidence>
<accession>A0ABT2RY79</accession>
<dbReference type="Pfam" id="PF05105">
    <property type="entry name" value="Phage_holin_4_1"/>
    <property type="match status" value="1"/>
</dbReference>
<reference evidence="6 7" key="1">
    <citation type="journal article" date="2021" name="ISME Commun">
        <title>Automated analysis of genomic sequences facilitates high-throughput and comprehensive description of bacteria.</title>
        <authorList>
            <person name="Hitch T.C.A."/>
        </authorList>
    </citation>
    <scope>NUCLEOTIDE SEQUENCE [LARGE SCALE GENOMIC DNA]</scope>
    <source>
        <strain evidence="6 7">Sanger_04</strain>
    </source>
</reference>
<protein>
    <submittedName>
        <fullName evidence="6">Phage holin family protein</fullName>
    </submittedName>
</protein>
<keyword evidence="3 5" id="KW-1133">Transmembrane helix</keyword>
<gene>
    <name evidence="6" type="ORF">OCV63_10285</name>
</gene>
<comment type="caution">
    <text evidence="6">The sequence shown here is derived from an EMBL/GenBank/DDBJ whole genome shotgun (WGS) entry which is preliminary data.</text>
</comment>
<name>A0ABT2RY79_9FIRM</name>
<dbReference type="NCBIfam" id="TIGR01593">
    <property type="entry name" value="holin_tox_secr"/>
    <property type="match status" value="1"/>
</dbReference>
<evidence type="ECO:0000313" key="6">
    <source>
        <dbReference type="EMBL" id="MCU6697284.1"/>
    </source>
</evidence>
<evidence type="ECO:0000313" key="7">
    <source>
        <dbReference type="Proteomes" id="UP001652461"/>
    </source>
</evidence>